<dbReference type="InterPro" id="IPR003115">
    <property type="entry name" value="ParB_N"/>
</dbReference>
<gene>
    <name evidence="2" type="primary">spo0C_3</name>
    <name evidence="2" type="ORF">PMF13cell1_03539</name>
</gene>
<evidence type="ECO:0000313" key="3">
    <source>
        <dbReference type="Proteomes" id="UP000289794"/>
    </source>
</evidence>
<proteinExistence type="predicted"/>
<dbReference type="PANTHER" id="PTHR33375">
    <property type="entry name" value="CHROMOSOME-PARTITIONING PROTEIN PARB-RELATED"/>
    <property type="match status" value="1"/>
</dbReference>
<dbReference type="GO" id="GO:0007059">
    <property type="term" value="P:chromosome segregation"/>
    <property type="evidence" value="ECO:0007669"/>
    <property type="project" value="TreeGrafter"/>
</dbReference>
<dbReference type="AlphaFoldDB" id="A0A4P6M0J6"/>
<protein>
    <submittedName>
        <fullName evidence="2">Chromosome-partitioning protein Spo0J</fullName>
    </submittedName>
</protein>
<name>A0A4P6M0J6_9FIRM</name>
<accession>A0A4P6M0J6</accession>
<dbReference type="SMART" id="SM00470">
    <property type="entry name" value="ParB"/>
    <property type="match status" value="1"/>
</dbReference>
<dbReference type="RefSeq" id="WP_243125929.1">
    <property type="nucleotide sequence ID" value="NZ_CP035945.1"/>
</dbReference>
<reference evidence="2 3" key="1">
    <citation type="submission" date="2019-01" db="EMBL/GenBank/DDBJ databases">
        <title>PMF-metabolizing Aryl O-demethylase.</title>
        <authorList>
            <person name="Kim M."/>
        </authorList>
    </citation>
    <scope>NUCLEOTIDE SEQUENCE [LARGE SCALE GENOMIC DNA]</scope>
    <source>
        <strain evidence="2 3">PMF1</strain>
    </source>
</reference>
<dbReference type="InterPro" id="IPR036086">
    <property type="entry name" value="ParB/Sulfiredoxin_sf"/>
</dbReference>
<dbReference type="Pfam" id="PF02195">
    <property type="entry name" value="ParB_N"/>
    <property type="match status" value="1"/>
</dbReference>
<dbReference type="PANTHER" id="PTHR33375:SF1">
    <property type="entry name" value="CHROMOSOME-PARTITIONING PROTEIN PARB-RELATED"/>
    <property type="match status" value="1"/>
</dbReference>
<evidence type="ECO:0000259" key="1">
    <source>
        <dbReference type="SMART" id="SM00470"/>
    </source>
</evidence>
<dbReference type="SUPFAM" id="SSF110849">
    <property type="entry name" value="ParB/Sulfiredoxin"/>
    <property type="match status" value="1"/>
</dbReference>
<dbReference type="Gene3D" id="3.90.1530.10">
    <property type="entry name" value="Conserved hypothetical protein from pyrococcus furiosus pfu- 392566-001, ParB domain"/>
    <property type="match status" value="1"/>
</dbReference>
<dbReference type="CDD" id="cd16408">
    <property type="entry name" value="ParB_N_like"/>
    <property type="match status" value="1"/>
</dbReference>
<dbReference type="InterPro" id="IPR050336">
    <property type="entry name" value="Chromosome_partition/occlusion"/>
</dbReference>
<dbReference type="EMBL" id="CP035945">
    <property type="protein sequence ID" value="QBE97976.1"/>
    <property type="molecule type" value="Genomic_DNA"/>
</dbReference>
<evidence type="ECO:0000313" key="2">
    <source>
        <dbReference type="EMBL" id="QBE97976.1"/>
    </source>
</evidence>
<dbReference type="Proteomes" id="UP000289794">
    <property type="component" value="Chromosome"/>
</dbReference>
<sequence length="136" mass="15157">MKANAPKRKVFADALDLLAQEETKGGVTSLPVNEIKTFHNHPFHLYEGERLEEMVASVKEHGVLYPVIVLKTEDGYEMLAGHNRQNAAKLAGLTEIPAIIKEGLSEQEAYVYVIETNMLQRSFFELSVSEKAAVLT</sequence>
<dbReference type="KEGG" id="bpro:PMF13cell1_03539"/>
<organism evidence="2 3">
    <name type="scientific">Blautia producta</name>
    <dbReference type="NCBI Taxonomy" id="33035"/>
    <lineage>
        <taxon>Bacteria</taxon>
        <taxon>Bacillati</taxon>
        <taxon>Bacillota</taxon>
        <taxon>Clostridia</taxon>
        <taxon>Lachnospirales</taxon>
        <taxon>Lachnospiraceae</taxon>
        <taxon>Blautia</taxon>
    </lineage>
</organism>
<dbReference type="GO" id="GO:0005694">
    <property type="term" value="C:chromosome"/>
    <property type="evidence" value="ECO:0007669"/>
    <property type="project" value="TreeGrafter"/>
</dbReference>
<feature type="domain" description="ParB-like N-terminal" evidence="1">
    <location>
        <begin position="28"/>
        <end position="117"/>
    </location>
</feature>